<name>A0ABQ8UX80_9EUKA</name>
<dbReference type="Proteomes" id="UP001141327">
    <property type="component" value="Unassembled WGS sequence"/>
</dbReference>
<dbReference type="Pfam" id="PF00092">
    <property type="entry name" value="VWA"/>
    <property type="match status" value="1"/>
</dbReference>
<feature type="compositionally biased region" description="Polar residues" evidence="1">
    <location>
        <begin position="378"/>
        <end position="389"/>
    </location>
</feature>
<comment type="caution">
    <text evidence="5">The sequence shown here is derived from an EMBL/GenBank/DDBJ whole genome shotgun (WGS) entry which is preliminary data.</text>
</comment>
<protein>
    <recommendedName>
        <fullName evidence="4">VWFA domain-containing protein</fullName>
    </recommendedName>
</protein>
<organism evidence="5 6">
    <name type="scientific">Paratrimastix pyriformis</name>
    <dbReference type="NCBI Taxonomy" id="342808"/>
    <lineage>
        <taxon>Eukaryota</taxon>
        <taxon>Metamonada</taxon>
        <taxon>Preaxostyla</taxon>
        <taxon>Paratrimastigidae</taxon>
        <taxon>Paratrimastix</taxon>
    </lineage>
</organism>
<keyword evidence="2" id="KW-1133">Transmembrane helix</keyword>
<dbReference type="PROSITE" id="PS50234">
    <property type="entry name" value="VWFA"/>
    <property type="match status" value="1"/>
</dbReference>
<evidence type="ECO:0000256" key="1">
    <source>
        <dbReference type="SAM" id="MobiDB-lite"/>
    </source>
</evidence>
<dbReference type="Gene3D" id="3.40.50.410">
    <property type="entry name" value="von Willebrand factor, type A domain"/>
    <property type="match status" value="1"/>
</dbReference>
<keyword evidence="3" id="KW-0732">Signal</keyword>
<gene>
    <name evidence="5" type="ORF">PAPYR_2428</name>
</gene>
<proteinExistence type="predicted"/>
<dbReference type="SMART" id="SM00327">
    <property type="entry name" value="VWA"/>
    <property type="match status" value="1"/>
</dbReference>
<dbReference type="EMBL" id="JAPMOS010000008">
    <property type="protein sequence ID" value="KAJ4461370.1"/>
    <property type="molecule type" value="Genomic_DNA"/>
</dbReference>
<evidence type="ECO:0000256" key="2">
    <source>
        <dbReference type="SAM" id="Phobius"/>
    </source>
</evidence>
<dbReference type="InterPro" id="IPR002035">
    <property type="entry name" value="VWF_A"/>
</dbReference>
<reference evidence="5" key="1">
    <citation type="journal article" date="2022" name="bioRxiv">
        <title>Genomics of Preaxostyla Flagellates Illuminates Evolutionary Transitions and the Path Towards Mitochondrial Loss.</title>
        <authorList>
            <person name="Novak L.V.F."/>
            <person name="Treitli S.C."/>
            <person name="Pyrih J."/>
            <person name="Halakuc P."/>
            <person name="Pipaliya S.V."/>
            <person name="Vacek V."/>
            <person name="Brzon O."/>
            <person name="Soukal P."/>
            <person name="Eme L."/>
            <person name="Dacks J.B."/>
            <person name="Karnkowska A."/>
            <person name="Elias M."/>
            <person name="Hampl V."/>
        </authorList>
    </citation>
    <scope>NUCLEOTIDE SEQUENCE</scope>
    <source>
        <strain evidence="5">RCP-MX</strain>
    </source>
</reference>
<dbReference type="CDD" id="cd00198">
    <property type="entry name" value="vWFA"/>
    <property type="match status" value="1"/>
</dbReference>
<keyword evidence="2" id="KW-0472">Membrane</keyword>
<feature type="signal peptide" evidence="3">
    <location>
        <begin position="1"/>
        <end position="31"/>
    </location>
</feature>
<accession>A0ABQ8UX80</accession>
<keyword evidence="6" id="KW-1185">Reference proteome</keyword>
<feature type="chain" id="PRO_5047402346" description="VWFA domain-containing protein" evidence="3">
    <location>
        <begin position="32"/>
        <end position="404"/>
    </location>
</feature>
<feature type="domain" description="VWFA" evidence="4">
    <location>
        <begin position="42"/>
        <end position="223"/>
    </location>
</feature>
<feature type="transmembrane region" description="Helical" evidence="2">
    <location>
        <begin position="238"/>
        <end position="259"/>
    </location>
</feature>
<keyword evidence="2" id="KW-0812">Transmembrane</keyword>
<feature type="transmembrane region" description="Helical" evidence="2">
    <location>
        <begin position="271"/>
        <end position="295"/>
    </location>
</feature>
<evidence type="ECO:0000256" key="3">
    <source>
        <dbReference type="SAM" id="SignalP"/>
    </source>
</evidence>
<dbReference type="InterPro" id="IPR036465">
    <property type="entry name" value="vWFA_dom_sf"/>
</dbReference>
<evidence type="ECO:0000259" key="4">
    <source>
        <dbReference type="PROSITE" id="PS50234"/>
    </source>
</evidence>
<evidence type="ECO:0000313" key="6">
    <source>
        <dbReference type="Proteomes" id="UP001141327"/>
    </source>
</evidence>
<feature type="transmembrane region" description="Helical" evidence="2">
    <location>
        <begin position="307"/>
        <end position="328"/>
    </location>
</feature>
<feature type="region of interest" description="Disordered" evidence="1">
    <location>
        <begin position="375"/>
        <end position="404"/>
    </location>
</feature>
<evidence type="ECO:0000313" key="5">
    <source>
        <dbReference type="EMBL" id="KAJ4461370.1"/>
    </source>
</evidence>
<dbReference type="SUPFAM" id="SSF53300">
    <property type="entry name" value="vWA-like"/>
    <property type="match status" value="1"/>
</dbReference>
<sequence>MDIAPVATSQGKMKAFFGFLTLLSVLLVVRAEDQVLCNAPVDLLMLLDKSGSISQTDLNAIIKFTENMITVFNVAPSGAHMGIVKFSEYSNLVMCLTGSSCALNMSMHSSLFDDPKDSLFPQTDFTEAFQGLINEFNLRARHEWDSRYIVVLLSDGDQTKGSRTEAEALLKQLHASKYSFWVVAVGANSSGIEWLRNTVATSTSTFRSLNNYTDLAYDLALTIVGDTCKVINYGSCTHVTWVLCLLILIHCVHINFILWRHPPIMKWRRIAIWDYWFVSVLGGVLFILSLVMISSSDAAIRNGLCSAIIAFVVIDLLATIAAICVIWIKSPSPTELAANPNQTISKAAASTYVAGGGTMAAMTAFRTDGDKVTAPTMAGSTVTPTSANPLTAGKPLPQLPPNRA</sequence>